<dbReference type="HAMAP" id="MF_01463_B">
    <property type="entry name" value="SecD_B"/>
    <property type="match status" value="1"/>
</dbReference>
<dbReference type="InterPro" id="IPR005791">
    <property type="entry name" value="SecD"/>
</dbReference>
<dbReference type="Pfam" id="PF02355">
    <property type="entry name" value="SecD_SecF_C"/>
    <property type="match status" value="1"/>
</dbReference>
<dbReference type="SUPFAM" id="SSF82866">
    <property type="entry name" value="Multidrug efflux transporter AcrB transmembrane domain"/>
    <property type="match status" value="1"/>
</dbReference>
<dbReference type="PATRIC" id="fig|93466.3.peg.1282"/>
<feature type="transmembrane region" description="Helical" evidence="9">
    <location>
        <begin position="335"/>
        <end position="358"/>
    </location>
</feature>
<comment type="subcellular location">
    <subcellularLocation>
        <location evidence="1 9">Cell membrane</location>
        <topology evidence="1 9">Multi-pass membrane protein</topology>
    </subcellularLocation>
</comment>
<dbReference type="PANTHER" id="PTHR30081">
    <property type="entry name" value="PROTEIN-EXPORT MEMBRANE PROTEIN SEC"/>
    <property type="match status" value="1"/>
</dbReference>
<feature type="domain" description="SecDF P1 head subdomain" evidence="12">
    <location>
        <begin position="164"/>
        <end position="289"/>
    </location>
</feature>
<dbReference type="InterPro" id="IPR048631">
    <property type="entry name" value="SecD_1st"/>
</dbReference>
<dbReference type="AlphaFoldDB" id="A0A172T3M9"/>
<dbReference type="InterPro" id="IPR055344">
    <property type="entry name" value="SecD_SecF_C_bact"/>
</dbReference>
<dbReference type="KEGG" id="fng:JM64_06025"/>
<name>A0A172T3M9_FERPE</name>
<dbReference type="Gene3D" id="3.30.70.3400">
    <property type="match status" value="1"/>
</dbReference>
<evidence type="ECO:0000256" key="6">
    <source>
        <dbReference type="ARBA" id="ARBA00022989"/>
    </source>
</evidence>
<comment type="function">
    <text evidence="9">Part of the Sec protein translocase complex. Interacts with the SecYEG preprotein conducting channel. SecDF uses the proton motive force (PMF) to complete protein translocation after the ATP-dependent function of SecA.</text>
</comment>
<evidence type="ECO:0000313" key="14">
    <source>
        <dbReference type="Proteomes" id="UP000077096"/>
    </source>
</evidence>
<evidence type="ECO:0000256" key="3">
    <source>
        <dbReference type="ARBA" id="ARBA00022475"/>
    </source>
</evidence>
<dbReference type="InterPro" id="IPR022813">
    <property type="entry name" value="SecD/SecF_arch_bac"/>
</dbReference>
<dbReference type="OrthoDB" id="9805019at2"/>
<evidence type="ECO:0000259" key="11">
    <source>
        <dbReference type="Pfam" id="PF21760"/>
    </source>
</evidence>
<organism evidence="13 14">
    <name type="scientific">Fervidobacterium pennivorans</name>
    <dbReference type="NCBI Taxonomy" id="93466"/>
    <lineage>
        <taxon>Bacteria</taxon>
        <taxon>Thermotogati</taxon>
        <taxon>Thermotogota</taxon>
        <taxon>Thermotogae</taxon>
        <taxon>Thermotogales</taxon>
        <taxon>Fervidobacteriaceae</taxon>
        <taxon>Fervidobacterium</taxon>
    </lineage>
</organism>
<dbReference type="Pfam" id="PF21760">
    <property type="entry name" value="SecD_1st"/>
    <property type="match status" value="1"/>
</dbReference>
<comment type="subunit">
    <text evidence="9">Forms a complex with SecF. Part of the essential Sec protein translocation apparatus which comprises SecA, SecYEG and auxiliary proteins SecDF. Other proteins may also be involved.</text>
</comment>
<keyword evidence="2 9" id="KW-0813">Transport</keyword>
<dbReference type="InterPro" id="IPR054384">
    <property type="entry name" value="SecDF_P1_head"/>
</dbReference>
<dbReference type="GO" id="GO:0043952">
    <property type="term" value="P:protein transport by the Sec complex"/>
    <property type="evidence" value="ECO:0007669"/>
    <property type="project" value="UniProtKB-UniRule"/>
</dbReference>
<gene>
    <name evidence="9" type="primary">secD</name>
    <name evidence="13" type="ORF">JM64_06025</name>
</gene>
<evidence type="ECO:0000256" key="9">
    <source>
        <dbReference type="HAMAP-Rule" id="MF_01463"/>
    </source>
</evidence>
<dbReference type="GO" id="GO:0005886">
    <property type="term" value="C:plasma membrane"/>
    <property type="evidence" value="ECO:0007669"/>
    <property type="project" value="UniProtKB-SubCell"/>
</dbReference>
<proteinExistence type="inferred from homology"/>
<evidence type="ECO:0000259" key="12">
    <source>
        <dbReference type="Pfam" id="PF22599"/>
    </source>
</evidence>
<dbReference type="PRINTS" id="PR00702">
    <property type="entry name" value="ACRIFLAVINRP"/>
</dbReference>
<dbReference type="Gene3D" id="3.30.1360.200">
    <property type="match status" value="1"/>
</dbReference>
<dbReference type="InterPro" id="IPR048634">
    <property type="entry name" value="SecD_SecF_C"/>
</dbReference>
<dbReference type="Pfam" id="PF22599">
    <property type="entry name" value="SecDF_P1_head"/>
    <property type="match status" value="1"/>
</dbReference>
<evidence type="ECO:0000256" key="4">
    <source>
        <dbReference type="ARBA" id="ARBA00022692"/>
    </source>
</evidence>
<comment type="similarity">
    <text evidence="9">Belongs to the SecD/SecF family. SecD subfamily.</text>
</comment>
<dbReference type="InterPro" id="IPR001036">
    <property type="entry name" value="Acrflvin-R"/>
</dbReference>
<evidence type="ECO:0000313" key="13">
    <source>
        <dbReference type="EMBL" id="ANE41564.1"/>
    </source>
</evidence>
<protein>
    <recommendedName>
        <fullName evidence="9">Protein translocase subunit SecD</fullName>
    </recommendedName>
</protein>
<keyword evidence="6 9" id="KW-1133">Transmembrane helix</keyword>
<evidence type="ECO:0000259" key="10">
    <source>
        <dbReference type="Pfam" id="PF02355"/>
    </source>
</evidence>
<dbReference type="PANTHER" id="PTHR30081:SF1">
    <property type="entry name" value="PROTEIN TRANSLOCASE SUBUNIT SECD"/>
    <property type="match status" value="1"/>
</dbReference>
<keyword evidence="4 9" id="KW-0812">Transmembrane</keyword>
<dbReference type="Gene3D" id="1.20.1640.10">
    <property type="entry name" value="Multidrug efflux transporter AcrB transmembrane domain"/>
    <property type="match status" value="1"/>
</dbReference>
<evidence type="ECO:0000256" key="2">
    <source>
        <dbReference type="ARBA" id="ARBA00022448"/>
    </source>
</evidence>
<feature type="transmembrane region" description="Helical" evidence="9">
    <location>
        <begin position="311"/>
        <end position="328"/>
    </location>
</feature>
<keyword evidence="5 9" id="KW-0653">Protein transport</keyword>
<dbReference type="GO" id="GO:0015450">
    <property type="term" value="F:protein-transporting ATPase activity"/>
    <property type="evidence" value="ECO:0007669"/>
    <property type="project" value="InterPro"/>
</dbReference>
<dbReference type="NCBIfam" id="TIGR01129">
    <property type="entry name" value="secD"/>
    <property type="match status" value="1"/>
</dbReference>
<evidence type="ECO:0000256" key="8">
    <source>
        <dbReference type="ARBA" id="ARBA00023136"/>
    </source>
</evidence>
<dbReference type="NCBIfam" id="TIGR00916">
    <property type="entry name" value="2A0604s01"/>
    <property type="match status" value="1"/>
</dbReference>
<dbReference type="GO" id="GO:0065002">
    <property type="term" value="P:intracellular protein transmembrane transport"/>
    <property type="evidence" value="ECO:0007669"/>
    <property type="project" value="UniProtKB-UniRule"/>
</dbReference>
<keyword evidence="8 9" id="KW-0472">Membrane</keyword>
<feature type="transmembrane region" description="Helical" evidence="9">
    <location>
        <begin position="364"/>
        <end position="385"/>
    </location>
</feature>
<feature type="transmembrane region" description="Helical" evidence="9">
    <location>
        <begin position="434"/>
        <end position="458"/>
    </location>
</feature>
<reference evidence="13 14" key="1">
    <citation type="submission" date="2014-08" db="EMBL/GenBank/DDBJ databases">
        <title>Fervidobacterium pennivorans DYC genome.</title>
        <authorList>
            <person name="Wushke S."/>
        </authorList>
    </citation>
    <scope>NUCLEOTIDE SEQUENCE [LARGE SCALE GENOMIC DNA]</scope>
    <source>
        <strain evidence="13 14">DYC</strain>
    </source>
</reference>
<accession>A0A172T3M9</accession>
<evidence type="ECO:0000256" key="7">
    <source>
        <dbReference type="ARBA" id="ARBA00023010"/>
    </source>
</evidence>
<keyword evidence="7 9" id="KW-0811">Translocation</keyword>
<dbReference type="EMBL" id="CP011393">
    <property type="protein sequence ID" value="ANE41564.1"/>
    <property type="molecule type" value="Genomic_DNA"/>
</dbReference>
<sequence length="474" mass="51884">MRSDRVRLIVSLILLVAAIVAMLLPGGRQAKGLARLFSRIKLGLDLSGGVRLEYKVDIEKGVENPAAVVDDVWTVLRNRLDSAGYTEAVVKKSFRENNSFIIIEIPDATDTTKAEKLVGSTGLLWFGQAIDERDYDPTVNPDDVNLALREGAQWYADKNGKKWYLIKKEINNRKDLVLVGPRVVEAVPTIDQKGVANYVVSFTLDKQFVELFKNITKELYVPEQVLNAGTTQYQLALKKRLAIVLDDKVQFVGFVVSPIEDGRGQIRGNFTFDEAKELAAILRSGALPARLEKTTASLVSPTLGKDVLQQSLNAGIIGMILVMVYMIAFYGIMGIVAAIGIIYALIIIFGFLAGTGAILTLPGIAGIIFTIGTLVDGNVIIYERIKEEIRAGKTPKAAFEVAFSRSFWTLFDANLTTIIAALFLYYFGTGTIKGFAITTIVGIFAAMFMNLVFSKFLFDAMAGAIRVRKAGGAQ</sequence>
<feature type="domain" description="Protein export membrane protein SecD/SecF C-terminal" evidence="10">
    <location>
        <begin position="291"/>
        <end position="448"/>
    </location>
</feature>
<dbReference type="GO" id="GO:0006605">
    <property type="term" value="P:protein targeting"/>
    <property type="evidence" value="ECO:0007669"/>
    <property type="project" value="UniProtKB-UniRule"/>
</dbReference>
<evidence type="ECO:0000256" key="5">
    <source>
        <dbReference type="ARBA" id="ARBA00022927"/>
    </source>
</evidence>
<comment type="caution">
    <text evidence="9">Lacks conserved residue(s) required for the propagation of feature annotation.</text>
</comment>
<dbReference type="Proteomes" id="UP000077096">
    <property type="component" value="Chromosome"/>
</dbReference>
<evidence type="ECO:0000256" key="1">
    <source>
        <dbReference type="ARBA" id="ARBA00004651"/>
    </source>
</evidence>
<feature type="transmembrane region" description="Helical" evidence="9">
    <location>
        <begin position="406"/>
        <end position="428"/>
    </location>
</feature>
<feature type="domain" description="Protein translocase subunit SecDF P1" evidence="11">
    <location>
        <begin position="70"/>
        <end position="127"/>
    </location>
</feature>
<keyword evidence="3 9" id="KW-1003">Cell membrane</keyword>